<name>A0A4Y2HS90_ARAVE</name>
<accession>A0A4Y2HS90</accession>
<evidence type="ECO:0000313" key="3">
    <source>
        <dbReference type="Proteomes" id="UP000499080"/>
    </source>
</evidence>
<comment type="caution">
    <text evidence="2">The sequence shown here is derived from an EMBL/GenBank/DDBJ whole genome shotgun (WGS) entry which is preliminary data.</text>
</comment>
<feature type="compositionally biased region" description="Polar residues" evidence="1">
    <location>
        <begin position="46"/>
        <end position="59"/>
    </location>
</feature>
<gene>
    <name evidence="2" type="ORF">AVEN_126832_1</name>
</gene>
<organism evidence="2 3">
    <name type="scientific">Araneus ventricosus</name>
    <name type="common">Orbweaver spider</name>
    <name type="synonym">Epeira ventricosa</name>
    <dbReference type="NCBI Taxonomy" id="182803"/>
    <lineage>
        <taxon>Eukaryota</taxon>
        <taxon>Metazoa</taxon>
        <taxon>Ecdysozoa</taxon>
        <taxon>Arthropoda</taxon>
        <taxon>Chelicerata</taxon>
        <taxon>Arachnida</taxon>
        <taxon>Araneae</taxon>
        <taxon>Araneomorphae</taxon>
        <taxon>Entelegynae</taxon>
        <taxon>Araneoidea</taxon>
        <taxon>Araneidae</taxon>
        <taxon>Araneus</taxon>
    </lineage>
</organism>
<evidence type="ECO:0000256" key="1">
    <source>
        <dbReference type="SAM" id="MobiDB-lite"/>
    </source>
</evidence>
<feature type="region of interest" description="Disordered" evidence="1">
    <location>
        <begin position="46"/>
        <end position="66"/>
    </location>
</feature>
<proteinExistence type="predicted"/>
<dbReference type="AlphaFoldDB" id="A0A4Y2HS90"/>
<sequence length="101" mass="11567">MEALVYGHEVIRCISKRWRLSSVKQDNVNPYDLTVRFQRNSACGSRRLSPTDTGINSPFSRGRRFPQRPYQTMAGHTCGFSDASSVYFLVQQSGKFKQLFV</sequence>
<dbReference type="EMBL" id="BGPR01002132">
    <property type="protein sequence ID" value="GBM68294.1"/>
    <property type="molecule type" value="Genomic_DNA"/>
</dbReference>
<reference evidence="2 3" key="1">
    <citation type="journal article" date="2019" name="Sci. Rep.">
        <title>Orb-weaving spider Araneus ventricosus genome elucidates the spidroin gene catalogue.</title>
        <authorList>
            <person name="Kono N."/>
            <person name="Nakamura H."/>
            <person name="Ohtoshi R."/>
            <person name="Moran D.A.P."/>
            <person name="Shinohara A."/>
            <person name="Yoshida Y."/>
            <person name="Fujiwara M."/>
            <person name="Mori M."/>
            <person name="Tomita M."/>
            <person name="Arakawa K."/>
        </authorList>
    </citation>
    <scope>NUCLEOTIDE SEQUENCE [LARGE SCALE GENOMIC DNA]</scope>
</reference>
<protein>
    <submittedName>
        <fullName evidence="2">Uncharacterized protein</fullName>
    </submittedName>
</protein>
<keyword evidence="3" id="KW-1185">Reference proteome</keyword>
<evidence type="ECO:0000313" key="2">
    <source>
        <dbReference type="EMBL" id="GBM68294.1"/>
    </source>
</evidence>
<dbReference type="Proteomes" id="UP000499080">
    <property type="component" value="Unassembled WGS sequence"/>
</dbReference>